<dbReference type="AlphaFoldDB" id="A0A221JWE7"/>
<feature type="region of interest" description="Disordered" evidence="1">
    <location>
        <begin position="81"/>
        <end position="106"/>
    </location>
</feature>
<evidence type="ECO:0000256" key="1">
    <source>
        <dbReference type="SAM" id="MobiDB-lite"/>
    </source>
</evidence>
<dbReference type="KEGG" id="spse:SULPSESMR1_00229"/>
<reference evidence="3 4" key="1">
    <citation type="submission" date="2017-07" db="EMBL/GenBank/DDBJ databases">
        <title>Genome Sequence of Sulfitobacter pseudonitzschiae Strain SMR1 Isolated from a culture of the Diatom Skeletonema marinoi.</title>
        <authorList>
            <person name="Topel M."/>
            <person name="Pinder M.I.M."/>
            <person name="Johansson O.N."/>
            <person name="Kourtchenko O."/>
            <person name="Godhe A."/>
            <person name="Clarke A.K."/>
        </authorList>
    </citation>
    <scope>NUCLEOTIDE SEQUENCE [LARGE SCALE GENOMIC DNA]</scope>
    <source>
        <strain evidence="3 4">SMR1</strain>
    </source>
</reference>
<accession>A0A221JWE7</accession>
<dbReference type="PROSITE" id="PS51257">
    <property type="entry name" value="PROKAR_LIPOPROTEIN"/>
    <property type="match status" value="1"/>
</dbReference>
<feature type="chain" id="PRO_5012849743" evidence="2">
    <location>
        <begin position="16"/>
        <end position="127"/>
    </location>
</feature>
<proteinExistence type="predicted"/>
<sequence>MIRMMALLSCLALVAACSGGTRYSSHNAQGARAYSSPLGQPAPTLFASGPIANACQASGRKQANKARCGCVQAVADMSLSSSDQRRGAGFFSDPHSAQEMRTSDSGSNEAFWRRWKAFGDQAGQLCS</sequence>
<organism evidence="3 4">
    <name type="scientific">Pseudosulfitobacter pseudonitzschiae</name>
    <dbReference type="NCBI Taxonomy" id="1402135"/>
    <lineage>
        <taxon>Bacteria</taxon>
        <taxon>Pseudomonadati</taxon>
        <taxon>Pseudomonadota</taxon>
        <taxon>Alphaproteobacteria</taxon>
        <taxon>Rhodobacterales</taxon>
        <taxon>Roseobacteraceae</taxon>
        <taxon>Pseudosulfitobacter</taxon>
    </lineage>
</organism>
<feature type="signal peptide" evidence="2">
    <location>
        <begin position="1"/>
        <end position="15"/>
    </location>
</feature>
<gene>
    <name evidence="3" type="ORF">SULPSESMR1_00229</name>
</gene>
<evidence type="ECO:0000313" key="3">
    <source>
        <dbReference type="EMBL" id="ASM71065.1"/>
    </source>
</evidence>
<dbReference type="OrthoDB" id="7659053at2"/>
<evidence type="ECO:0000256" key="2">
    <source>
        <dbReference type="SAM" id="SignalP"/>
    </source>
</evidence>
<protein>
    <submittedName>
        <fullName evidence="3">Arginine transporter</fullName>
    </submittedName>
</protein>
<name>A0A221JWE7_9RHOB</name>
<dbReference type="Proteomes" id="UP000199754">
    <property type="component" value="Chromosome"/>
</dbReference>
<keyword evidence="4" id="KW-1185">Reference proteome</keyword>
<dbReference type="RefSeq" id="WP_089419172.1">
    <property type="nucleotide sequence ID" value="NZ_CP022415.1"/>
</dbReference>
<keyword evidence="2" id="KW-0732">Signal</keyword>
<evidence type="ECO:0000313" key="4">
    <source>
        <dbReference type="Proteomes" id="UP000199754"/>
    </source>
</evidence>
<dbReference type="STRING" id="1402135.SAMN05444149_102240"/>
<dbReference type="EMBL" id="CP022415">
    <property type="protein sequence ID" value="ASM71065.1"/>
    <property type="molecule type" value="Genomic_DNA"/>
</dbReference>